<gene>
    <name evidence="2" type="ORF">FMOSSE_LOCUS16715</name>
</gene>
<protein>
    <submittedName>
        <fullName evidence="2">10840_t:CDS:1</fullName>
    </submittedName>
</protein>
<reference evidence="2" key="1">
    <citation type="submission" date="2021-06" db="EMBL/GenBank/DDBJ databases">
        <authorList>
            <person name="Kallberg Y."/>
            <person name="Tangrot J."/>
            <person name="Rosling A."/>
        </authorList>
    </citation>
    <scope>NUCLEOTIDE SEQUENCE</scope>
    <source>
        <strain evidence="2">87-6 pot B 2015</strain>
    </source>
</reference>
<accession>A0A9N9NQX0</accession>
<evidence type="ECO:0000313" key="2">
    <source>
        <dbReference type="EMBL" id="CAG8752275.1"/>
    </source>
</evidence>
<name>A0A9N9NQX0_FUNMO</name>
<sequence>MLTPPMQPSDFFSETSLDDIASNEFWNVLHNETNNHCLGNSSIINDSGLSDGLNGNENESDFGEVGLGISVENN</sequence>
<proteinExistence type="predicted"/>
<comment type="caution">
    <text evidence="2">The sequence shown here is derived from an EMBL/GenBank/DDBJ whole genome shotgun (WGS) entry which is preliminary data.</text>
</comment>
<evidence type="ECO:0000313" key="3">
    <source>
        <dbReference type="Proteomes" id="UP000789375"/>
    </source>
</evidence>
<organism evidence="2 3">
    <name type="scientific">Funneliformis mosseae</name>
    <name type="common">Endomycorrhizal fungus</name>
    <name type="synonym">Glomus mosseae</name>
    <dbReference type="NCBI Taxonomy" id="27381"/>
    <lineage>
        <taxon>Eukaryota</taxon>
        <taxon>Fungi</taxon>
        <taxon>Fungi incertae sedis</taxon>
        <taxon>Mucoromycota</taxon>
        <taxon>Glomeromycotina</taxon>
        <taxon>Glomeromycetes</taxon>
        <taxon>Glomerales</taxon>
        <taxon>Glomeraceae</taxon>
        <taxon>Funneliformis</taxon>
    </lineage>
</organism>
<dbReference type="EMBL" id="CAJVPP010025715">
    <property type="protein sequence ID" value="CAG8752275.1"/>
    <property type="molecule type" value="Genomic_DNA"/>
</dbReference>
<dbReference type="AlphaFoldDB" id="A0A9N9NQX0"/>
<dbReference type="Proteomes" id="UP000789375">
    <property type="component" value="Unassembled WGS sequence"/>
</dbReference>
<feature type="non-terminal residue" evidence="2">
    <location>
        <position position="1"/>
    </location>
</feature>
<keyword evidence="3" id="KW-1185">Reference proteome</keyword>
<evidence type="ECO:0000256" key="1">
    <source>
        <dbReference type="SAM" id="MobiDB-lite"/>
    </source>
</evidence>
<feature type="non-terminal residue" evidence="2">
    <location>
        <position position="74"/>
    </location>
</feature>
<feature type="region of interest" description="Disordered" evidence="1">
    <location>
        <begin position="55"/>
        <end position="74"/>
    </location>
</feature>